<dbReference type="PANTHER" id="PTHR37823:SF1">
    <property type="entry name" value="CYTOCHROME C-553-LIKE"/>
    <property type="match status" value="1"/>
</dbReference>
<keyword evidence="2 6" id="KW-0349">Heme</keyword>
<gene>
    <name evidence="9" type="ORF">NDI37_05075</name>
</gene>
<reference evidence="9 10" key="1">
    <citation type="submission" date="2022-04" db="EMBL/GenBank/DDBJ databases">
        <title>Positive selection, recombination, and allopatry shape intraspecific diversity of widespread and dominant cyanobacteria.</title>
        <authorList>
            <person name="Wei J."/>
            <person name="Shu W."/>
            <person name="Hu C."/>
        </authorList>
    </citation>
    <scope>NUCLEOTIDE SEQUENCE [LARGE SCALE GENOMIC DNA]</scope>
    <source>
        <strain evidence="9 10">GB2-A5</strain>
    </source>
</reference>
<feature type="domain" description="Cytochrome c" evidence="8">
    <location>
        <begin position="51"/>
        <end position="124"/>
    </location>
</feature>
<keyword evidence="7" id="KW-1133">Transmembrane helix</keyword>
<dbReference type="Pfam" id="PF13442">
    <property type="entry name" value="Cytochrome_CBB3"/>
    <property type="match status" value="1"/>
</dbReference>
<evidence type="ECO:0000256" key="3">
    <source>
        <dbReference type="ARBA" id="ARBA00022723"/>
    </source>
</evidence>
<dbReference type="PANTHER" id="PTHR37823">
    <property type="entry name" value="CYTOCHROME C-553-LIKE"/>
    <property type="match status" value="1"/>
</dbReference>
<evidence type="ECO:0000256" key="4">
    <source>
        <dbReference type="ARBA" id="ARBA00022982"/>
    </source>
</evidence>
<dbReference type="InterPro" id="IPR036909">
    <property type="entry name" value="Cyt_c-like_dom_sf"/>
</dbReference>
<evidence type="ECO:0000256" key="1">
    <source>
        <dbReference type="ARBA" id="ARBA00022448"/>
    </source>
</evidence>
<feature type="transmembrane region" description="Helical" evidence="7">
    <location>
        <begin position="15"/>
        <end position="36"/>
    </location>
</feature>
<proteinExistence type="predicted"/>
<keyword evidence="1" id="KW-0813">Transport</keyword>
<dbReference type="Gene3D" id="1.10.760.10">
    <property type="entry name" value="Cytochrome c-like domain"/>
    <property type="match status" value="1"/>
</dbReference>
<evidence type="ECO:0000256" key="7">
    <source>
        <dbReference type="SAM" id="Phobius"/>
    </source>
</evidence>
<evidence type="ECO:0000256" key="6">
    <source>
        <dbReference type="PROSITE-ProRule" id="PRU00433"/>
    </source>
</evidence>
<evidence type="ECO:0000313" key="10">
    <source>
        <dbReference type="Proteomes" id="UP001442494"/>
    </source>
</evidence>
<keyword evidence="7" id="KW-0812">Transmembrane</keyword>
<evidence type="ECO:0000259" key="8">
    <source>
        <dbReference type="PROSITE" id="PS51007"/>
    </source>
</evidence>
<accession>A0ABV0JK72</accession>
<dbReference type="Proteomes" id="UP001442494">
    <property type="component" value="Unassembled WGS sequence"/>
</dbReference>
<keyword evidence="10" id="KW-1185">Reference proteome</keyword>
<keyword evidence="3 6" id="KW-0479">Metal-binding</keyword>
<dbReference type="EMBL" id="JAMPKK010000007">
    <property type="protein sequence ID" value="MEP0863837.1"/>
    <property type="molecule type" value="Genomic_DNA"/>
</dbReference>
<organism evidence="9 10">
    <name type="scientific">Funiculus sociatus GB2-A5</name>
    <dbReference type="NCBI Taxonomy" id="2933946"/>
    <lineage>
        <taxon>Bacteria</taxon>
        <taxon>Bacillati</taxon>
        <taxon>Cyanobacteriota</taxon>
        <taxon>Cyanophyceae</taxon>
        <taxon>Coleofasciculales</taxon>
        <taxon>Coleofasciculaceae</taxon>
        <taxon>Funiculus</taxon>
    </lineage>
</organism>
<protein>
    <submittedName>
        <fullName evidence="9">Cytochrome c</fullName>
    </submittedName>
</protein>
<dbReference type="RefSeq" id="WP_190417419.1">
    <property type="nucleotide sequence ID" value="NZ_JAMPKK010000007.1"/>
</dbReference>
<evidence type="ECO:0000256" key="2">
    <source>
        <dbReference type="ARBA" id="ARBA00022617"/>
    </source>
</evidence>
<evidence type="ECO:0000313" key="9">
    <source>
        <dbReference type="EMBL" id="MEP0863837.1"/>
    </source>
</evidence>
<keyword evidence="5 6" id="KW-0408">Iron</keyword>
<keyword evidence="7" id="KW-0472">Membrane</keyword>
<keyword evidence="4" id="KW-0249">Electron transport</keyword>
<comment type="caution">
    <text evidence="9">The sequence shown here is derived from an EMBL/GenBank/DDBJ whole genome shotgun (WGS) entry which is preliminary data.</text>
</comment>
<dbReference type="PROSITE" id="PS51007">
    <property type="entry name" value="CYTC"/>
    <property type="match status" value="1"/>
</dbReference>
<name>A0ABV0JK72_9CYAN</name>
<dbReference type="InterPro" id="IPR009056">
    <property type="entry name" value="Cyt_c-like_dom"/>
</dbReference>
<sequence>MDNQHTLRETLMQRLSLTALAFVLVILLSVVSFHLWRVSDPYVKTVLSLNGDIVQGHAIFQMNCAGCHGLEAQGRVGPSLEDISKRKSRVRIIHQVISGDTPPMPQFQPSTKEMADLLRYLEQL</sequence>
<dbReference type="InterPro" id="IPR051811">
    <property type="entry name" value="Cytochrome_c550/c551-like"/>
</dbReference>
<evidence type="ECO:0000256" key="5">
    <source>
        <dbReference type="ARBA" id="ARBA00023004"/>
    </source>
</evidence>
<dbReference type="SUPFAM" id="SSF46626">
    <property type="entry name" value="Cytochrome c"/>
    <property type="match status" value="1"/>
</dbReference>